<accession>A0A939LGL5</accession>
<evidence type="ECO:0000313" key="3">
    <source>
        <dbReference type="EMBL" id="NVL04734.1"/>
    </source>
</evidence>
<dbReference type="Proteomes" id="UP000692816">
    <property type="component" value="Unassembled WGS sequence"/>
</dbReference>
<gene>
    <name evidence="3" type="ORF">HU230_03020</name>
    <name evidence="2" type="ORF">J4P68_23475</name>
</gene>
<dbReference type="EMBL" id="JAGEPA010000001">
    <property type="protein sequence ID" value="MBO1432400.1"/>
    <property type="molecule type" value="Genomic_DNA"/>
</dbReference>
<proteinExistence type="predicted"/>
<evidence type="ECO:0000256" key="1">
    <source>
        <dbReference type="SAM" id="MobiDB-lite"/>
    </source>
</evidence>
<evidence type="ECO:0000313" key="4">
    <source>
        <dbReference type="Proteomes" id="UP000692816"/>
    </source>
</evidence>
<dbReference type="AlphaFoldDB" id="A0A939LGL5"/>
<comment type="caution">
    <text evidence="3">The sequence shown here is derived from an EMBL/GenBank/DDBJ whole genome shotgun (WGS) entry which is preliminary data.</text>
</comment>
<feature type="region of interest" description="Disordered" evidence="1">
    <location>
        <begin position="61"/>
        <end position="94"/>
    </location>
</feature>
<sequence>MSAAELKDLFDRIQSWPKSAQDELLSLANAIEDGLLAHRHVASEEELQITEAAIASIEVAPDAGSGADEDDILENMKRLVAEKPTSSKESESNA</sequence>
<name>A0A939LGL5_9BRAD</name>
<dbReference type="RefSeq" id="WP_176528922.1">
    <property type="nucleotide sequence ID" value="NZ_CP088022.1"/>
</dbReference>
<keyword evidence="4" id="KW-1185">Reference proteome</keyword>
<reference evidence="3" key="1">
    <citation type="submission" date="2020-06" db="EMBL/GenBank/DDBJ databases">
        <title>Whole Genome Sequence of Bradyrhizobium sp. Strain 66S1MB.</title>
        <authorList>
            <person name="Bromfield E."/>
            <person name="Cloutier S."/>
        </authorList>
    </citation>
    <scope>NUCLEOTIDE SEQUENCE</scope>
    <source>
        <strain evidence="3">66S1MB</strain>
    </source>
</reference>
<dbReference type="EMBL" id="JABWSX010000001">
    <property type="protein sequence ID" value="NVL04734.1"/>
    <property type="molecule type" value="Genomic_DNA"/>
</dbReference>
<organism evidence="3">
    <name type="scientific">Bradyrhizobium quebecense</name>
    <dbReference type="NCBI Taxonomy" id="2748629"/>
    <lineage>
        <taxon>Bacteria</taxon>
        <taxon>Pseudomonadati</taxon>
        <taxon>Pseudomonadota</taxon>
        <taxon>Alphaproteobacteria</taxon>
        <taxon>Hyphomicrobiales</taxon>
        <taxon>Nitrobacteraceae</taxon>
        <taxon>Bradyrhizobium</taxon>
    </lineage>
</organism>
<reference evidence="2" key="2">
    <citation type="journal article" date="2021" name="Int. J. Syst. Evol. Microbiol.">
        <title>Bradyrhizobium septentrionale sp. nov. (sv. septentrionale) and Bradyrhizobium quebecense sp. nov. (sv. septentrionale) associated with legumes native to Canada possess rearranged symbiosis genes and numerous insertion sequences.</title>
        <authorList>
            <person name="Bromfield E.S.P."/>
            <person name="Cloutier S."/>
        </authorList>
    </citation>
    <scope>NUCLEOTIDE SEQUENCE</scope>
    <source>
        <strain evidence="2">12S5</strain>
    </source>
</reference>
<evidence type="ECO:0000313" key="2">
    <source>
        <dbReference type="EMBL" id="MBO1432400.1"/>
    </source>
</evidence>
<feature type="compositionally biased region" description="Basic and acidic residues" evidence="1">
    <location>
        <begin position="74"/>
        <end position="94"/>
    </location>
</feature>
<protein>
    <submittedName>
        <fullName evidence="3">Uncharacterized protein</fullName>
    </submittedName>
</protein>